<feature type="transmembrane region" description="Helical" evidence="6">
    <location>
        <begin position="38"/>
        <end position="59"/>
    </location>
</feature>
<reference evidence="7 8" key="1">
    <citation type="submission" date="2016-10" db="EMBL/GenBank/DDBJ databases">
        <authorList>
            <person name="de Groot N.N."/>
        </authorList>
    </citation>
    <scope>NUCLEOTIDE SEQUENCE [LARGE SCALE GENOMIC DNA]</scope>
    <source>
        <strain evidence="7 8">DSM 29619</strain>
    </source>
</reference>
<dbReference type="OrthoDB" id="5868344at2"/>
<keyword evidence="4 6" id="KW-1133">Transmembrane helix</keyword>
<dbReference type="CDD" id="cd16914">
    <property type="entry name" value="EcfT"/>
    <property type="match status" value="1"/>
</dbReference>
<evidence type="ECO:0000256" key="3">
    <source>
        <dbReference type="ARBA" id="ARBA00022692"/>
    </source>
</evidence>
<evidence type="ECO:0000256" key="1">
    <source>
        <dbReference type="ARBA" id="ARBA00004141"/>
    </source>
</evidence>
<evidence type="ECO:0000313" key="8">
    <source>
        <dbReference type="Proteomes" id="UP000231644"/>
    </source>
</evidence>
<feature type="transmembrane region" description="Helical" evidence="6">
    <location>
        <begin position="66"/>
        <end position="82"/>
    </location>
</feature>
<keyword evidence="8" id="KW-1185">Reference proteome</keyword>
<sequence>MISLTSPVRTRAHDWPAAAKLGALLIATLALAATQSPAVLALAFAGMAALYALPGRVFLSHGARRIRGLAPFVAVVLVWHLVTGDPATGLGIALRMITAVGLANLVTMTTRLSDIMQVIRRGGAPLARLGLNLRALEIGIALVIRMVPVLSDKGAQLTQSWSARSARKPRWRIVLPLTLATLDDADHVAEALRARGGIATPIPRTSSSRSL</sequence>
<dbReference type="RefSeq" id="WP_093454979.1">
    <property type="nucleotide sequence ID" value="NZ_FNZG01000008.1"/>
</dbReference>
<evidence type="ECO:0000256" key="4">
    <source>
        <dbReference type="ARBA" id="ARBA00022989"/>
    </source>
</evidence>
<dbReference type="AlphaFoldDB" id="A0A1I1QR38"/>
<organism evidence="7 8">
    <name type="scientific">Pseudooceanicola nitratireducens</name>
    <dbReference type="NCBI Taxonomy" id="517719"/>
    <lineage>
        <taxon>Bacteria</taxon>
        <taxon>Pseudomonadati</taxon>
        <taxon>Pseudomonadota</taxon>
        <taxon>Alphaproteobacteria</taxon>
        <taxon>Rhodobacterales</taxon>
        <taxon>Paracoccaceae</taxon>
        <taxon>Pseudooceanicola</taxon>
    </lineage>
</organism>
<gene>
    <name evidence="7" type="ORF">SAMN05421762_3734</name>
</gene>
<dbReference type="EMBL" id="FOLX01000006">
    <property type="protein sequence ID" value="SFD24477.1"/>
    <property type="molecule type" value="Genomic_DNA"/>
</dbReference>
<feature type="transmembrane region" description="Helical" evidence="6">
    <location>
        <begin position="88"/>
        <end position="107"/>
    </location>
</feature>
<accession>A0A1I1QR38</accession>
<evidence type="ECO:0000256" key="2">
    <source>
        <dbReference type="ARBA" id="ARBA00008564"/>
    </source>
</evidence>
<dbReference type="Pfam" id="PF02361">
    <property type="entry name" value="CbiQ"/>
    <property type="match status" value="1"/>
</dbReference>
<evidence type="ECO:0000256" key="5">
    <source>
        <dbReference type="ARBA" id="ARBA00023136"/>
    </source>
</evidence>
<dbReference type="STRING" id="517719.SAMN05421762_3734"/>
<comment type="subcellular location">
    <subcellularLocation>
        <location evidence="1">Membrane</location>
        <topology evidence="1">Multi-pass membrane protein</topology>
    </subcellularLocation>
</comment>
<dbReference type="Proteomes" id="UP000231644">
    <property type="component" value="Unassembled WGS sequence"/>
</dbReference>
<evidence type="ECO:0000313" key="7">
    <source>
        <dbReference type="EMBL" id="SFD24477.1"/>
    </source>
</evidence>
<keyword evidence="3 6" id="KW-0812">Transmembrane</keyword>
<name>A0A1I1QR38_9RHOB</name>
<comment type="similarity">
    <text evidence="2">Belongs to the CbiQ family.</text>
</comment>
<evidence type="ECO:0000256" key="6">
    <source>
        <dbReference type="SAM" id="Phobius"/>
    </source>
</evidence>
<proteinExistence type="inferred from homology"/>
<keyword evidence="5 6" id="KW-0472">Membrane</keyword>
<protein>
    <submittedName>
        <fullName evidence="7">Biotin transport system permease protein</fullName>
    </submittedName>
</protein>
<dbReference type="InterPro" id="IPR003339">
    <property type="entry name" value="ABC/ECF_trnsptr_transmembrane"/>
</dbReference>
<dbReference type="GO" id="GO:0005886">
    <property type="term" value="C:plasma membrane"/>
    <property type="evidence" value="ECO:0007669"/>
    <property type="project" value="UniProtKB-ARBA"/>
</dbReference>